<reference evidence="3" key="2">
    <citation type="submission" date="2019-09" db="UniProtKB">
        <authorList>
            <consortium name="WormBaseParasite"/>
        </authorList>
    </citation>
    <scope>IDENTIFICATION</scope>
</reference>
<name>A0A183F806_HELPZ</name>
<dbReference type="Proteomes" id="UP000050761">
    <property type="component" value="Unassembled WGS sequence"/>
</dbReference>
<evidence type="ECO:0000313" key="1">
    <source>
        <dbReference type="EMBL" id="VDO24313.1"/>
    </source>
</evidence>
<dbReference type="EMBL" id="UZAH01003312">
    <property type="protein sequence ID" value="VDO24313.1"/>
    <property type="molecule type" value="Genomic_DNA"/>
</dbReference>
<organism evidence="2 3">
    <name type="scientific">Heligmosomoides polygyrus</name>
    <name type="common">Parasitic roundworm</name>
    <dbReference type="NCBI Taxonomy" id="6339"/>
    <lineage>
        <taxon>Eukaryota</taxon>
        <taxon>Metazoa</taxon>
        <taxon>Ecdysozoa</taxon>
        <taxon>Nematoda</taxon>
        <taxon>Chromadorea</taxon>
        <taxon>Rhabditida</taxon>
        <taxon>Rhabditina</taxon>
        <taxon>Rhabditomorpha</taxon>
        <taxon>Strongyloidea</taxon>
        <taxon>Heligmosomidae</taxon>
        <taxon>Heligmosomoides</taxon>
    </lineage>
</organism>
<proteinExistence type="predicted"/>
<accession>A0A183F806</accession>
<evidence type="ECO:0000313" key="3">
    <source>
        <dbReference type="WBParaSite" id="HPBE_0000229801-mRNA-1"/>
    </source>
</evidence>
<protein>
    <submittedName>
        <fullName evidence="1 3">Uncharacterized protein</fullName>
    </submittedName>
</protein>
<accession>A0A3P7UVA3</accession>
<reference evidence="1 2" key="1">
    <citation type="submission" date="2018-11" db="EMBL/GenBank/DDBJ databases">
        <authorList>
            <consortium name="Pathogen Informatics"/>
        </authorList>
    </citation>
    <scope>NUCLEOTIDE SEQUENCE [LARGE SCALE GENOMIC DNA]</scope>
</reference>
<dbReference type="AlphaFoldDB" id="A0A183F806"/>
<dbReference type="WBParaSite" id="HPBE_0000229801-mRNA-1">
    <property type="protein sequence ID" value="HPBE_0000229801-mRNA-1"/>
    <property type="gene ID" value="HPBE_0000229801"/>
</dbReference>
<gene>
    <name evidence="1" type="ORF">HPBE_LOCUS2299</name>
</gene>
<keyword evidence="2" id="KW-1185">Reference proteome</keyword>
<evidence type="ECO:0000313" key="2">
    <source>
        <dbReference type="Proteomes" id="UP000050761"/>
    </source>
</evidence>
<sequence length="89" mass="9695">MAVFVNAKELFDVFTLATASLGESVKIALTIARFQFFADIVSPQASLLVDPTPSRLRCAEFEACSPGYASIASSQFRRQLLSSATECER</sequence>